<accession>A0A482TIL4</accession>
<evidence type="ECO:0000256" key="1">
    <source>
        <dbReference type="SAM" id="MobiDB-lite"/>
    </source>
</evidence>
<dbReference type="RefSeq" id="WP_129785406.1">
    <property type="nucleotide sequence ID" value="NZ_RZHH01000002.1"/>
</dbReference>
<dbReference type="AlphaFoldDB" id="A0A482TIL4"/>
<organism evidence="3 4">
    <name type="scientific">Halogeometricum borinquense</name>
    <dbReference type="NCBI Taxonomy" id="60847"/>
    <lineage>
        <taxon>Archaea</taxon>
        <taxon>Methanobacteriati</taxon>
        <taxon>Methanobacteriota</taxon>
        <taxon>Stenosarchaea group</taxon>
        <taxon>Halobacteria</taxon>
        <taxon>Halobacteriales</taxon>
        <taxon>Haloferacaceae</taxon>
        <taxon>Halogeometricum</taxon>
    </lineage>
</organism>
<name>A0A482TIL4_9EURY</name>
<dbReference type="Pfam" id="PF24432">
    <property type="entry name" value="DUF7555"/>
    <property type="match status" value="1"/>
</dbReference>
<evidence type="ECO:0000313" key="4">
    <source>
        <dbReference type="Proteomes" id="UP000294028"/>
    </source>
</evidence>
<feature type="transmembrane region" description="Helical" evidence="2">
    <location>
        <begin position="139"/>
        <end position="157"/>
    </location>
</feature>
<gene>
    <name evidence="3" type="ORF">ELS19_14575</name>
</gene>
<evidence type="ECO:0000256" key="2">
    <source>
        <dbReference type="SAM" id="Phobius"/>
    </source>
</evidence>
<evidence type="ECO:0000313" key="3">
    <source>
        <dbReference type="EMBL" id="RYJ15048.1"/>
    </source>
</evidence>
<keyword evidence="2" id="KW-0472">Membrane</keyword>
<sequence length="166" mass="17634">MDLDSDTIDSRPRDDTEPDDGMPPVGQLLRTLLDAATWGVVFLLGGSVLLGLIGLVIGNGLVGFKRGLFIFGFLAMGGSLLMLRPKRAWKRGRDEDAPGAPTDVPDGATENDNVTDGDSGPVTLLPDSLAPNPVHRSSWGLRVFFGGIWALVASYLMETVFGVVPV</sequence>
<feature type="region of interest" description="Disordered" evidence="1">
    <location>
        <begin position="1"/>
        <end position="23"/>
    </location>
</feature>
<dbReference type="InterPro" id="IPR055977">
    <property type="entry name" value="DUF7555"/>
</dbReference>
<comment type="caution">
    <text evidence="3">The sequence shown here is derived from an EMBL/GenBank/DDBJ whole genome shotgun (WGS) entry which is preliminary data.</text>
</comment>
<reference evidence="3 4" key="1">
    <citation type="submission" date="2018-12" db="EMBL/GenBank/DDBJ databases">
        <title>Genome analysis provides insights into bioremediation potentialities of Halogeometricum borinquense strain N11.</title>
        <authorList>
            <person name="Najjari A."/>
            <person name="Youssef N."/>
            <person name="Fhoula I."/>
            <person name="Ben Dhia O."/>
            <person name="Mahjoubi M."/>
            <person name="Ouzari H.I."/>
            <person name="Cherif A."/>
        </authorList>
    </citation>
    <scope>NUCLEOTIDE SEQUENCE [LARGE SCALE GENOMIC DNA]</scope>
    <source>
        <strain evidence="3 4">N11</strain>
    </source>
</reference>
<feature type="region of interest" description="Disordered" evidence="1">
    <location>
        <begin position="91"/>
        <end position="122"/>
    </location>
</feature>
<keyword evidence="2" id="KW-0812">Transmembrane</keyword>
<feature type="transmembrane region" description="Helical" evidence="2">
    <location>
        <begin position="63"/>
        <end position="83"/>
    </location>
</feature>
<dbReference type="Proteomes" id="UP000294028">
    <property type="component" value="Unassembled WGS sequence"/>
</dbReference>
<feature type="transmembrane region" description="Helical" evidence="2">
    <location>
        <begin position="35"/>
        <end position="57"/>
    </location>
</feature>
<keyword evidence="2" id="KW-1133">Transmembrane helix</keyword>
<proteinExistence type="predicted"/>
<protein>
    <submittedName>
        <fullName evidence="3">Uncharacterized protein</fullName>
    </submittedName>
</protein>
<dbReference type="EMBL" id="RZHH01000002">
    <property type="protein sequence ID" value="RYJ15048.1"/>
    <property type="molecule type" value="Genomic_DNA"/>
</dbReference>